<dbReference type="PANTHER" id="PTHR48106">
    <property type="entry name" value="QUINONE OXIDOREDUCTASE PIG3-RELATED"/>
    <property type="match status" value="1"/>
</dbReference>
<dbReference type="InterPro" id="IPR013149">
    <property type="entry name" value="ADH-like_C"/>
</dbReference>
<feature type="domain" description="Enoyl reductase (ER)" evidence="3">
    <location>
        <begin position="10"/>
        <end position="329"/>
    </location>
</feature>
<dbReference type="AlphaFoldDB" id="A0A5R8NZJ4"/>
<evidence type="ECO:0000256" key="1">
    <source>
        <dbReference type="ARBA" id="ARBA00022857"/>
    </source>
</evidence>
<protein>
    <submittedName>
        <fullName evidence="4">Zinc-binding dehydrogenase</fullName>
    </submittedName>
</protein>
<dbReference type="GO" id="GO:0016651">
    <property type="term" value="F:oxidoreductase activity, acting on NAD(P)H"/>
    <property type="evidence" value="ECO:0007669"/>
    <property type="project" value="TreeGrafter"/>
</dbReference>
<dbReference type="SUPFAM" id="SSF50129">
    <property type="entry name" value="GroES-like"/>
    <property type="match status" value="1"/>
</dbReference>
<evidence type="ECO:0000256" key="2">
    <source>
        <dbReference type="ARBA" id="ARBA00023002"/>
    </source>
</evidence>
<evidence type="ECO:0000313" key="5">
    <source>
        <dbReference type="Proteomes" id="UP000306378"/>
    </source>
</evidence>
<evidence type="ECO:0000259" key="3">
    <source>
        <dbReference type="SMART" id="SM00829"/>
    </source>
</evidence>
<dbReference type="Pfam" id="PF08240">
    <property type="entry name" value="ADH_N"/>
    <property type="match status" value="1"/>
</dbReference>
<comment type="caution">
    <text evidence="4">The sequence shown here is derived from an EMBL/GenBank/DDBJ whole genome shotgun (WGS) entry which is preliminary data.</text>
</comment>
<dbReference type="SMART" id="SM00829">
    <property type="entry name" value="PKS_ER"/>
    <property type="match status" value="1"/>
</dbReference>
<dbReference type="PROSITE" id="PS01162">
    <property type="entry name" value="QOR_ZETA_CRYSTAL"/>
    <property type="match status" value="1"/>
</dbReference>
<dbReference type="InterPro" id="IPR002364">
    <property type="entry name" value="Quin_OxRdtase/zeta-crystal_CS"/>
</dbReference>
<sequence>MRAVYATKFGGPEVLEVRDVPEPVPGAGEVLVDVVAADVMFLDTKLRSGWGTDFFPVEPPYVPGGAVAGVVVAVGPEVDPSWIGRRVSTQTARSGVGGGLPIGGYAEKSLARVDTLTPVPDEVTLEQAVALAHDGKTALAVFDRAAIESGEWVLITAAAGGLGTLLTQLARTAGAKVIAAARGKTKLELAERLGAAVLVDYSEPGWVDEVRAATGGAGVQVVLDGAGGELGGAAAEALADGGRFIGYGSAAGEFAAVDNDSAQRRGLTVLGLFDITSEATDWSALAERALKEVAAGRLEVVIGQTFPLEEANSAHTAIESRSALGRTMLSNTNRPK</sequence>
<keyword evidence="2" id="KW-0560">Oxidoreductase</keyword>
<keyword evidence="1" id="KW-0521">NADP</keyword>
<name>A0A5R8NZJ4_9NOCA</name>
<dbReference type="SUPFAM" id="SSF51735">
    <property type="entry name" value="NAD(P)-binding Rossmann-fold domains"/>
    <property type="match status" value="1"/>
</dbReference>
<reference evidence="4 5" key="1">
    <citation type="submission" date="2019-05" db="EMBL/GenBank/DDBJ databases">
        <title>Genomes sequences of two Nocardia cyriacigeorgica environmental isolates, type strains Nocardia asteroides ATCC 19247 and Nocardia cyriacigeorgica DSM 44484.</title>
        <authorList>
            <person name="Vautrin F."/>
            <person name="Bergeron E."/>
            <person name="Dubost A."/>
            <person name="Abrouk D."/>
            <person name="Rodriguez Nava V."/>
            <person name="Pujic P."/>
        </authorList>
    </citation>
    <scope>NUCLEOTIDE SEQUENCE [LARGE SCALE GENOMIC DNA]</scope>
    <source>
        <strain evidence="4 5">EML 446</strain>
    </source>
</reference>
<dbReference type="InterPro" id="IPR036291">
    <property type="entry name" value="NAD(P)-bd_dom_sf"/>
</dbReference>
<accession>A0A5R8NZJ4</accession>
<dbReference type="PANTHER" id="PTHR48106:SF18">
    <property type="entry name" value="QUINONE OXIDOREDUCTASE PIG3"/>
    <property type="match status" value="1"/>
</dbReference>
<dbReference type="RefSeq" id="WP_138446472.1">
    <property type="nucleotide sequence ID" value="NZ_VBUT01000002.1"/>
</dbReference>
<dbReference type="Gene3D" id="3.90.180.10">
    <property type="entry name" value="Medium-chain alcohol dehydrogenases, catalytic domain"/>
    <property type="match status" value="1"/>
</dbReference>
<dbReference type="GO" id="GO:0070402">
    <property type="term" value="F:NADPH binding"/>
    <property type="evidence" value="ECO:0007669"/>
    <property type="project" value="TreeGrafter"/>
</dbReference>
<dbReference type="Proteomes" id="UP000306378">
    <property type="component" value="Unassembled WGS sequence"/>
</dbReference>
<gene>
    <name evidence="4" type="ORF">FEK34_03760</name>
</gene>
<dbReference type="Gene3D" id="3.40.50.720">
    <property type="entry name" value="NAD(P)-binding Rossmann-like Domain"/>
    <property type="match status" value="1"/>
</dbReference>
<dbReference type="Pfam" id="PF00107">
    <property type="entry name" value="ADH_zinc_N"/>
    <property type="match status" value="1"/>
</dbReference>
<dbReference type="EMBL" id="VBUT01000002">
    <property type="protein sequence ID" value="TLF80822.1"/>
    <property type="molecule type" value="Genomic_DNA"/>
</dbReference>
<evidence type="ECO:0000313" key="4">
    <source>
        <dbReference type="EMBL" id="TLF80822.1"/>
    </source>
</evidence>
<dbReference type="InterPro" id="IPR013154">
    <property type="entry name" value="ADH-like_N"/>
</dbReference>
<proteinExistence type="predicted"/>
<dbReference type="GO" id="GO:0008270">
    <property type="term" value="F:zinc ion binding"/>
    <property type="evidence" value="ECO:0007669"/>
    <property type="project" value="InterPro"/>
</dbReference>
<organism evidence="4 5">
    <name type="scientific">Nocardia cyriacigeorgica</name>
    <dbReference type="NCBI Taxonomy" id="135487"/>
    <lineage>
        <taxon>Bacteria</taxon>
        <taxon>Bacillati</taxon>
        <taxon>Actinomycetota</taxon>
        <taxon>Actinomycetes</taxon>
        <taxon>Mycobacteriales</taxon>
        <taxon>Nocardiaceae</taxon>
        <taxon>Nocardia</taxon>
    </lineage>
</organism>
<dbReference type="InterPro" id="IPR020843">
    <property type="entry name" value="ER"/>
</dbReference>
<dbReference type="InterPro" id="IPR011032">
    <property type="entry name" value="GroES-like_sf"/>
</dbReference>